<organism evidence="11 12">
    <name type="scientific">Corynebacterium mendelii</name>
    <dbReference type="NCBI Taxonomy" id="2765362"/>
    <lineage>
        <taxon>Bacteria</taxon>
        <taxon>Bacillati</taxon>
        <taxon>Actinomycetota</taxon>
        <taxon>Actinomycetes</taxon>
        <taxon>Mycobacteriales</taxon>
        <taxon>Corynebacteriaceae</taxon>
        <taxon>Corynebacterium</taxon>
    </lineage>
</organism>
<evidence type="ECO:0000256" key="9">
    <source>
        <dbReference type="PROSITE-ProRule" id="PRU00335"/>
    </source>
</evidence>
<reference evidence="11" key="1">
    <citation type="submission" date="2021-03" db="EMBL/GenBank/DDBJ databases">
        <authorList>
            <person name="Sun Q."/>
        </authorList>
    </citation>
    <scope>NUCLEOTIDE SEQUENCE</scope>
    <source>
        <strain evidence="11">CCM 8862</strain>
    </source>
</reference>
<keyword evidence="5" id="KW-0805">Transcription regulation</keyword>
<keyword evidence="12" id="KW-1185">Reference proteome</keyword>
<sequence>MPRVTPKDLSSRRSEILVGARKCFAEYGYDGATVRRLEEATGKSRGAIFHHFADKESLFFALAKQDAARMAQTVAEEGLVEVMREMLDNPGTYDWFSTRTEITRLIKTDPAFAAQWKSHQEILDRAVRARLQQGVDEGRMRTDVPVEVIHTYLEVFMDGMIARLAAGDGTAVMDRVLDMVEDSVRRKN</sequence>
<feature type="domain" description="HTH tetR-type" evidence="10">
    <location>
        <begin position="10"/>
        <end position="70"/>
    </location>
</feature>
<dbReference type="InterPro" id="IPR036271">
    <property type="entry name" value="Tet_transcr_reg_TetR-rel_C_sf"/>
</dbReference>
<dbReference type="PANTHER" id="PTHR30055">
    <property type="entry name" value="HTH-TYPE TRANSCRIPTIONAL REGULATOR RUTR"/>
    <property type="match status" value="1"/>
</dbReference>
<keyword evidence="2" id="KW-0678">Repressor</keyword>
<dbReference type="SUPFAM" id="SSF46689">
    <property type="entry name" value="Homeodomain-like"/>
    <property type="match status" value="1"/>
</dbReference>
<dbReference type="RefSeq" id="WP_207118171.1">
    <property type="nucleotide sequence ID" value="NZ_JAFLEQ010000003.1"/>
</dbReference>
<evidence type="ECO:0000256" key="4">
    <source>
        <dbReference type="ARBA" id="ARBA00022842"/>
    </source>
</evidence>
<dbReference type="FunFam" id="1.10.357.10:FF:000013">
    <property type="entry name" value="TetR family transcriptional regulator"/>
    <property type="match status" value="1"/>
</dbReference>
<evidence type="ECO:0000256" key="7">
    <source>
        <dbReference type="ARBA" id="ARBA00023163"/>
    </source>
</evidence>
<evidence type="ECO:0000256" key="3">
    <source>
        <dbReference type="ARBA" id="ARBA00022723"/>
    </source>
</evidence>
<dbReference type="PRINTS" id="PR00455">
    <property type="entry name" value="HTHTETR"/>
</dbReference>
<comment type="subunit">
    <text evidence="1">Homodimer.</text>
</comment>
<dbReference type="InterPro" id="IPR009057">
    <property type="entry name" value="Homeodomain-like_sf"/>
</dbReference>
<evidence type="ECO:0000256" key="5">
    <source>
        <dbReference type="ARBA" id="ARBA00023015"/>
    </source>
</evidence>
<comment type="caution">
    <text evidence="11">The sequence shown here is derived from an EMBL/GenBank/DDBJ whole genome shotgun (WGS) entry which is preliminary data.</text>
</comment>
<name>A0A939DZ21_9CORY</name>
<keyword evidence="4" id="KW-0460">Magnesium</keyword>
<dbReference type="GO" id="GO:0003700">
    <property type="term" value="F:DNA-binding transcription factor activity"/>
    <property type="evidence" value="ECO:0007669"/>
    <property type="project" value="TreeGrafter"/>
</dbReference>
<evidence type="ECO:0000256" key="6">
    <source>
        <dbReference type="ARBA" id="ARBA00023125"/>
    </source>
</evidence>
<evidence type="ECO:0000256" key="8">
    <source>
        <dbReference type="ARBA" id="ARBA00067542"/>
    </source>
</evidence>
<proteinExistence type="predicted"/>
<dbReference type="GO" id="GO:0046872">
    <property type="term" value="F:metal ion binding"/>
    <property type="evidence" value="ECO:0007669"/>
    <property type="project" value="UniProtKB-KW"/>
</dbReference>
<dbReference type="Pfam" id="PF00440">
    <property type="entry name" value="TetR_N"/>
    <property type="match status" value="1"/>
</dbReference>
<evidence type="ECO:0000256" key="1">
    <source>
        <dbReference type="ARBA" id="ARBA00011738"/>
    </source>
</evidence>
<evidence type="ECO:0000313" key="12">
    <source>
        <dbReference type="Proteomes" id="UP000664332"/>
    </source>
</evidence>
<evidence type="ECO:0000256" key="2">
    <source>
        <dbReference type="ARBA" id="ARBA00022491"/>
    </source>
</evidence>
<dbReference type="EMBL" id="JAFLEQ010000003">
    <property type="protein sequence ID" value="MBN9643466.1"/>
    <property type="molecule type" value="Genomic_DNA"/>
</dbReference>
<dbReference type="InterPro" id="IPR001647">
    <property type="entry name" value="HTH_TetR"/>
</dbReference>
<keyword evidence="7" id="KW-0804">Transcription</keyword>
<dbReference type="PROSITE" id="PS50977">
    <property type="entry name" value="HTH_TETR_2"/>
    <property type="match status" value="1"/>
</dbReference>
<keyword evidence="6 9" id="KW-0238">DNA-binding</keyword>
<evidence type="ECO:0000259" key="10">
    <source>
        <dbReference type="PROSITE" id="PS50977"/>
    </source>
</evidence>
<protein>
    <recommendedName>
        <fullName evidence="8">HTH-type transcriptional repressor AcnR</fullName>
    </recommendedName>
</protein>
<dbReference type="SUPFAM" id="SSF48498">
    <property type="entry name" value="Tetracyclin repressor-like, C-terminal domain"/>
    <property type="match status" value="1"/>
</dbReference>
<keyword evidence="3" id="KW-0479">Metal-binding</keyword>
<dbReference type="Proteomes" id="UP000664332">
    <property type="component" value="Unassembled WGS sequence"/>
</dbReference>
<evidence type="ECO:0000313" key="11">
    <source>
        <dbReference type="EMBL" id="MBN9643466.1"/>
    </source>
</evidence>
<dbReference type="Gene3D" id="1.10.357.10">
    <property type="entry name" value="Tetracycline Repressor, domain 2"/>
    <property type="match status" value="1"/>
</dbReference>
<dbReference type="AlphaFoldDB" id="A0A939DZ21"/>
<accession>A0A939DZ21</accession>
<dbReference type="PANTHER" id="PTHR30055:SF229">
    <property type="entry name" value="HTH-TYPE TRANSCRIPTIONAL REPRESSOR RV1474C"/>
    <property type="match status" value="1"/>
</dbReference>
<dbReference type="InterPro" id="IPR050109">
    <property type="entry name" value="HTH-type_TetR-like_transc_reg"/>
</dbReference>
<gene>
    <name evidence="11" type="ORF">JZY06_02315</name>
</gene>
<feature type="DNA-binding region" description="H-T-H motif" evidence="9">
    <location>
        <begin position="33"/>
        <end position="52"/>
    </location>
</feature>
<dbReference type="GO" id="GO:0000976">
    <property type="term" value="F:transcription cis-regulatory region binding"/>
    <property type="evidence" value="ECO:0007669"/>
    <property type="project" value="TreeGrafter"/>
</dbReference>